<evidence type="ECO:0000313" key="2">
    <source>
        <dbReference type="Proteomes" id="UP000325315"/>
    </source>
</evidence>
<organism evidence="1 2">
    <name type="scientific">Gossypium australe</name>
    <dbReference type="NCBI Taxonomy" id="47621"/>
    <lineage>
        <taxon>Eukaryota</taxon>
        <taxon>Viridiplantae</taxon>
        <taxon>Streptophyta</taxon>
        <taxon>Embryophyta</taxon>
        <taxon>Tracheophyta</taxon>
        <taxon>Spermatophyta</taxon>
        <taxon>Magnoliopsida</taxon>
        <taxon>eudicotyledons</taxon>
        <taxon>Gunneridae</taxon>
        <taxon>Pentapetalae</taxon>
        <taxon>rosids</taxon>
        <taxon>malvids</taxon>
        <taxon>Malvales</taxon>
        <taxon>Malvaceae</taxon>
        <taxon>Malvoideae</taxon>
        <taxon>Gossypium</taxon>
    </lineage>
</organism>
<keyword evidence="1" id="KW-0548">Nucleotidyltransferase</keyword>
<dbReference type="EMBL" id="SMMG02000003">
    <property type="protein sequence ID" value="KAA3479427.1"/>
    <property type="molecule type" value="Genomic_DNA"/>
</dbReference>
<reference evidence="2" key="1">
    <citation type="journal article" date="2019" name="Plant Biotechnol. J.">
        <title>Genome sequencing of the Australian wild diploid species Gossypium australe highlights disease resistance and delayed gland morphogenesis.</title>
        <authorList>
            <person name="Cai Y."/>
            <person name="Cai X."/>
            <person name="Wang Q."/>
            <person name="Wang P."/>
            <person name="Zhang Y."/>
            <person name="Cai C."/>
            <person name="Xu Y."/>
            <person name="Wang K."/>
            <person name="Zhou Z."/>
            <person name="Wang C."/>
            <person name="Geng S."/>
            <person name="Li B."/>
            <person name="Dong Q."/>
            <person name="Hou Y."/>
            <person name="Wang H."/>
            <person name="Ai P."/>
            <person name="Liu Z."/>
            <person name="Yi F."/>
            <person name="Sun M."/>
            <person name="An G."/>
            <person name="Cheng J."/>
            <person name="Zhang Y."/>
            <person name="Shi Q."/>
            <person name="Xie Y."/>
            <person name="Shi X."/>
            <person name="Chang Y."/>
            <person name="Huang F."/>
            <person name="Chen Y."/>
            <person name="Hong S."/>
            <person name="Mi L."/>
            <person name="Sun Q."/>
            <person name="Zhang L."/>
            <person name="Zhou B."/>
            <person name="Peng R."/>
            <person name="Zhang X."/>
            <person name="Liu F."/>
        </authorList>
    </citation>
    <scope>NUCLEOTIDE SEQUENCE [LARGE SCALE GENOMIC DNA]</scope>
    <source>
        <strain evidence="2">cv. PA1801</strain>
    </source>
</reference>
<keyword evidence="1" id="KW-0808">Transferase</keyword>
<dbReference type="PANTHER" id="PTHR46890">
    <property type="entry name" value="NON-LTR RETROLELEMENT REVERSE TRANSCRIPTASE-LIKE PROTEIN-RELATED"/>
    <property type="match status" value="1"/>
</dbReference>
<proteinExistence type="predicted"/>
<dbReference type="InterPro" id="IPR052343">
    <property type="entry name" value="Retrotransposon-Effector_Assoc"/>
</dbReference>
<dbReference type="OrthoDB" id="997823at2759"/>
<accession>A0A5B6WE46</accession>
<keyword evidence="2" id="KW-1185">Reference proteome</keyword>
<sequence>MDSNGNVYNSNEGLLSHPTSYFDYLFSSNGIANTDANLEGVETCITASMNVDLTRAFSYEEMCIALKNMSPLKASGEGGLGVVFCQRFWHIVGKEVASYCIEVSNPGSMSQFRPISLCNILYKIVAKMLVNRFQSILYFCIDETQSVFVLGRLIFYNILAAYEILYFMSKRRLGKLGSFALKLDISKTYDRVE</sequence>
<dbReference type="PANTHER" id="PTHR46890:SF48">
    <property type="entry name" value="RNA-DIRECTED DNA POLYMERASE"/>
    <property type="match status" value="1"/>
</dbReference>
<dbReference type="GO" id="GO:0003964">
    <property type="term" value="F:RNA-directed DNA polymerase activity"/>
    <property type="evidence" value="ECO:0007669"/>
    <property type="project" value="UniProtKB-KW"/>
</dbReference>
<dbReference type="AlphaFoldDB" id="A0A5B6WE46"/>
<evidence type="ECO:0000313" key="1">
    <source>
        <dbReference type="EMBL" id="KAA3479427.1"/>
    </source>
</evidence>
<name>A0A5B6WE46_9ROSI</name>
<comment type="caution">
    <text evidence="1">The sequence shown here is derived from an EMBL/GenBank/DDBJ whole genome shotgun (WGS) entry which is preliminary data.</text>
</comment>
<dbReference type="Proteomes" id="UP000325315">
    <property type="component" value="Unassembled WGS sequence"/>
</dbReference>
<keyword evidence="1" id="KW-0695">RNA-directed DNA polymerase</keyword>
<protein>
    <submittedName>
        <fullName evidence="1">Reverse transcriptase</fullName>
    </submittedName>
</protein>
<gene>
    <name evidence="1" type="ORF">EPI10_019937</name>
</gene>